<evidence type="ECO:0000313" key="11">
    <source>
        <dbReference type="Proteomes" id="UP000217005"/>
    </source>
</evidence>
<accession>A0A261SEX6</accession>
<evidence type="ECO:0000256" key="5">
    <source>
        <dbReference type="ARBA" id="ARBA00022801"/>
    </source>
</evidence>
<dbReference type="NCBIfam" id="NF006771">
    <property type="entry name" value="PRK09290.1-5"/>
    <property type="match status" value="1"/>
</dbReference>
<evidence type="ECO:0000256" key="2">
    <source>
        <dbReference type="ARBA" id="ARBA00006153"/>
    </source>
</evidence>
<feature type="domain" description="Peptidase M20 dimerisation" evidence="9">
    <location>
        <begin position="216"/>
        <end position="311"/>
    </location>
</feature>
<comment type="caution">
    <text evidence="10">The sequence shown here is derived from an EMBL/GenBank/DDBJ whole genome shotgun (WGS) entry which is preliminary data.</text>
</comment>
<organism evidence="10 11">
    <name type="scientific">Bordetella genomosp. 1</name>
    <dbReference type="NCBI Taxonomy" id="1395607"/>
    <lineage>
        <taxon>Bacteria</taxon>
        <taxon>Pseudomonadati</taxon>
        <taxon>Pseudomonadota</taxon>
        <taxon>Betaproteobacteria</taxon>
        <taxon>Burkholderiales</taxon>
        <taxon>Alcaligenaceae</taxon>
        <taxon>Bordetella</taxon>
    </lineage>
</organism>
<dbReference type="GO" id="GO:0016813">
    <property type="term" value="F:hydrolase activity, acting on carbon-nitrogen (but not peptide) bonds, in linear amidines"/>
    <property type="evidence" value="ECO:0007669"/>
    <property type="project" value="InterPro"/>
</dbReference>
<protein>
    <submittedName>
        <fullName evidence="10">Zn-dependent hydrolase</fullName>
    </submittedName>
</protein>
<dbReference type="Gene3D" id="3.40.630.10">
    <property type="entry name" value="Zn peptidases"/>
    <property type="match status" value="1"/>
</dbReference>
<dbReference type="RefSeq" id="WP_094826734.1">
    <property type="nucleotide sequence ID" value="NZ_NEVL01000003.1"/>
</dbReference>
<feature type="binding site" evidence="7">
    <location>
        <position position="84"/>
    </location>
    <ligand>
        <name>Zn(2+)</name>
        <dbReference type="ChEBI" id="CHEBI:29105"/>
        <label>1</label>
    </ligand>
</feature>
<dbReference type="AlphaFoldDB" id="A0A261SEX6"/>
<comment type="subunit">
    <text evidence="3">Homodimer.</text>
</comment>
<dbReference type="InterPro" id="IPR002933">
    <property type="entry name" value="Peptidase_M20"/>
</dbReference>
<evidence type="ECO:0000259" key="9">
    <source>
        <dbReference type="Pfam" id="PF07687"/>
    </source>
</evidence>
<comment type="similarity">
    <text evidence="2">Belongs to the peptidase M20 family.</text>
</comment>
<dbReference type="PIRSF" id="PIRSF001235">
    <property type="entry name" value="Amidase_carbamoylase"/>
    <property type="match status" value="1"/>
</dbReference>
<evidence type="ECO:0000256" key="1">
    <source>
        <dbReference type="ARBA" id="ARBA00001936"/>
    </source>
</evidence>
<proteinExistence type="inferred from homology"/>
<dbReference type="Pfam" id="PF01546">
    <property type="entry name" value="Peptidase_M20"/>
    <property type="match status" value="1"/>
</dbReference>
<feature type="binding site" evidence="8">
    <location>
        <position position="219"/>
    </location>
    <ligand>
        <name>allantoate</name>
        <dbReference type="ChEBI" id="CHEBI:17536"/>
    </ligand>
</feature>
<keyword evidence="7" id="KW-0862">Zinc</keyword>
<dbReference type="SUPFAM" id="SSF53187">
    <property type="entry name" value="Zn-dependent exopeptidases"/>
    <property type="match status" value="1"/>
</dbReference>
<comment type="cofactor">
    <cofactor evidence="1">
        <name>Mn(2+)</name>
        <dbReference type="ChEBI" id="CHEBI:29035"/>
    </cofactor>
</comment>
<feature type="binding site" evidence="7">
    <location>
        <position position="194"/>
    </location>
    <ligand>
        <name>Zn(2+)</name>
        <dbReference type="ChEBI" id="CHEBI:29105"/>
        <label>1</label>
    </ligand>
</feature>
<feature type="binding site" evidence="8">
    <location>
        <position position="295"/>
    </location>
    <ligand>
        <name>allantoate</name>
        <dbReference type="ChEBI" id="CHEBI:17536"/>
    </ligand>
</feature>
<dbReference type="CDD" id="cd03884">
    <property type="entry name" value="M20_bAS"/>
    <property type="match status" value="1"/>
</dbReference>
<keyword evidence="6" id="KW-0464">Manganese</keyword>
<evidence type="ECO:0000256" key="7">
    <source>
        <dbReference type="PIRSR" id="PIRSR001235-1"/>
    </source>
</evidence>
<feature type="binding site" evidence="8">
    <location>
        <position position="282"/>
    </location>
    <ligand>
        <name>allantoate</name>
        <dbReference type="ChEBI" id="CHEBI:17536"/>
    </ligand>
</feature>
<dbReference type="Pfam" id="PF07687">
    <property type="entry name" value="M20_dimer"/>
    <property type="match status" value="1"/>
</dbReference>
<name>A0A261SEX6_9BORD</name>
<evidence type="ECO:0000256" key="6">
    <source>
        <dbReference type="ARBA" id="ARBA00023211"/>
    </source>
</evidence>
<dbReference type="PANTHER" id="PTHR32494">
    <property type="entry name" value="ALLANTOATE DEIMINASE-RELATED"/>
    <property type="match status" value="1"/>
</dbReference>
<dbReference type="InterPro" id="IPR010158">
    <property type="entry name" value="Amidase_Cbmase"/>
</dbReference>
<reference evidence="10 11" key="1">
    <citation type="submission" date="2017-05" db="EMBL/GenBank/DDBJ databases">
        <title>Complete and WGS of Bordetella genogroups.</title>
        <authorList>
            <person name="Spilker T."/>
            <person name="LiPuma J."/>
        </authorList>
    </citation>
    <scope>NUCLEOTIDE SEQUENCE [LARGE SCALE GENOMIC DNA]</scope>
    <source>
        <strain evidence="10 11">AU17610</strain>
    </source>
</reference>
<dbReference type="PANTHER" id="PTHR32494:SF19">
    <property type="entry name" value="ALLANTOATE DEIMINASE-RELATED"/>
    <property type="match status" value="1"/>
</dbReference>
<sequence>MPLSPPPLNAERLWSRVEALSRFTLADQPWTRRAFTPLWAESREWLRAQFEAAGLRTHVDAGGNLVGRRAGRNPGAPVLATGSHCDTVVEGGRFDGIIGVLAGIEIAHTLQEQGIELQHPLEVIDFLSEEPSDYGISCVGSRALAGVLHPDMLAARNPAGETLAEGLARAGGDPARLASVQRAPGSTAAFVELHIEQGPVLETRGLPIGVVTNIVGIRRVAITVTGQPDHAGTTPMDIRRDALVGAARVIEAAHRRASAASGNPHYVVATVGRIAMTPNVPNAVPGKVELVLEVRSDSDAVLEGFPEAVLDEVASGLAELRLQATMSGLSRARPTDCTPLVMDAVEQAATRLGYANMRMPSGAGHDAVYMAPSGPIGMVFIPCKGGRSHCPEEWIEPSQLLDGTRVLYQTLLDLDAQLAR</sequence>
<dbReference type="InterPro" id="IPR011650">
    <property type="entry name" value="Peptidase_M20_dimer"/>
</dbReference>
<evidence type="ECO:0000256" key="8">
    <source>
        <dbReference type="PIRSR" id="PIRSR001235-2"/>
    </source>
</evidence>
<dbReference type="Proteomes" id="UP000217005">
    <property type="component" value="Unassembled WGS sequence"/>
</dbReference>
<keyword evidence="4 7" id="KW-0479">Metal-binding</keyword>
<dbReference type="OrthoDB" id="9808195at2"/>
<feature type="binding site" evidence="7">
    <location>
        <position position="130"/>
    </location>
    <ligand>
        <name>Zn(2+)</name>
        <dbReference type="ChEBI" id="CHEBI:29105"/>
        <label>2</label>
    </ligand>
</feature>
<feature type="binding site" evidence="7">
    <location>
        <position position="389"/>
    </location>
    <ligand>
        <name>Zn(2+)</name>
        <dbReference type="ChEBI" id="CHEBI:29105"/>
        <label>2</label>
    </ligand>
</feature>
<feature type="binding site" evidence="7">
    <location>
        <position position="95"/>
    </location>
    <ligand>
        <name>Zn(2+)</name>
        <dbReference type="ChEBI" id="CHEBI:29105"/>
        <label>2</label>
    </ligand>
</feature>
<evidence type="ECO:0000256" key="4">
    <source>
        <dbReference type="ARBA" id="ARBA00022723"/>
    </source>
</evidence>
<dbReference type="SUPFAM" id="SSF55031">
    <property type="entry name" value="Bacterial exopeptidase dimerisation domain"/>
    <property type="match status" value="1"/>
</dbReference>
<dbReference type="NCBIfam" id="TIGR01879">
    <property type="entry name" value="hydantase"/>
    <property type="match status" value="1"/>
</dbReference>
<dbReference type="InterPro" id="IPR036264">
    <property type="entry name" value="Bact_exopeptidase_dim_dom"/>
</dbReference>
<dbReference type="Gene3D" id="3.30.70.360">
    <property type="match status" value="1"/>
</dbReference>
<comment type="cofactor">
    <cofactor evidence="7">
        <name>Zn(2+)</name>
        <dbReference type="ChEBI" id="CHEBI:29105"/>
    </cofactor>
    <text evidence="7">Binds 2 Zn(2+) ions per subunit.</text>
</comment>
<evidence type="ECO:0000256" key="3">
    <source>
        <dbReference type="ARBA" id="ARBA00011738"/>
    </source>
</evidence>
<feature type="binding site" evidence="7">
    <location>
        <position position="95"/>
    </location>
    <ligand>
        <name>Zn(2+)</name>
        <dbReference type="ChEBI" id="CHEBI:29105"/>
        <label>1</label>
    </ligand>
</feature>
<keyword evidence="5 10" id="KW-0378">Hydrolase</keyword>
<gene>
    <name evidence="10" type="ORF">CEG14_12845</name>
</gene>
<dbReference type="GO" id="GO:0046872">
    <property type="term" value="F:metal ion binding"/>
    <property type="evidence" value="ECO:0007669"/>
    <property type="project" value="UniProtKB-KW"/>
</dbReference>
<dbReference type="EMBL" id="NEVL01000003">
    <property type="protein sequence ID" value="OZI35926.1"/>
    <property type="molecule type" value="Genomic_DNA"/>
</dbReference>
<evidence type="ECO:0000313" key="10">
    <source>
        <dbReference type="EMBL" id="OZI35926.1"/>
    </source>
</evidence>